<dbReference type="Proteomes" id="UP001209229">
    <property type="component" value="Unassembled WGS sequence"/>
</dbReference>
<organism evidence="1 2">
    <name type="scientific">Plebeiibacterium sediminum</name>
    <dbReference type="NCBI Taxonomy" id="2992112"/>
    <lineage>
        <taxon>Bacteria</taxon>
        <taxon>Pseudomonadati</taxon>
        <taxon>Bacteroidota</taxon>
        <taxon>Bacteroidia</taxon>
        <taxon>Marinilabiliales</taxon>
        <taxon>Marinilabiliaceae</taxon>
        <taxon>Plebeiibacterium</taxon>
    </lineage>
</organism>
<accession>A0AAE3M502</accession>
<keyword evidence="2" id="KW-1185">Reference proteome</keyword>
<evidence type="ECO:0000313" key="2">
    <source>
        <dbReference type="Proteomes" id="UP001209229"/>
    </source>
</evidence>
<reference evidence="1" key="1">
    <citation type="submission" date="2022-10" db="EMBL/GenBank/DDBJ databases">
        <authorList>
            <person name="Yu W.X."/>
        </authorList>
    </citation>
    <scope>NUCLEOTIDE SEQUENCE</scope>
    <source>
        <strain evidence="1">AAT</strain>
    </source>
</reference>
<evidence type="ECO:0008006" key="3">
    <source>
        <dbReference type="Google" id="ProtNLM"/>
    </source>
</evidence>
<dbReference type="AlphaFoldDB" id="A0AAE3M502"/>
<protein>
    <recommendedName>
        <fullName evidence="3">Phosphate ABC transporter substrate-binding protein</fullName>
    </recommendedName>
</protein>
<evidence type="ECO:0000313" key="1">
    <source>
        <dbReference type="EMBL" id="MCW3787234.1"/>
    </source>
</evidence>
<name>A0AAE3M502_9BACT</name>
<gene>
    <name evidence="1" type="ORF">OM075_12195</name>
</gene>
<proteinExistence type="predicted"/>
<dbReference type="RefSeq" id="WP_301190799.1">
    <property type="nucleotide sequence ID" value="NZ_JAPDPJ010000026.1"/>
</dbReference>
<dbReference type="EMBL" id="JAPDPJ010000026">
    <property type="protein sequence ID" value="MCW3787234.1"/>
    <property type="molecule type" value="Genomic_DNA"/>
</dbReference>
<sequence>MKHFEEDFPHRLKVKTKKEFRLKKAFGCYYPGLVDIPRKFNNVRISRIQNYIEMGGCQYCFPHGRETCNSTISKQRNRNWKRYRKTRWK</sequence>
<comment type="caution">
    <text evidence="1">The sequence shown here is derived from an EMBL/GenBank/DDBJ whole genome shotgun (WGS) entry which is preliminary data.</text>
</comment>